<gene>
    <name evidence="2" type="ORF">MUN86_27980</name>
</gene>
<dbReference type="Proteomes" id="UP000830401">
    <property type="component" value="Plasmid unnamed4"/>
</dbReference>
<organism evidence="2 3">
    <name type="scientific">Hymenobacter volaticus</name>
    <dbReference type="NCBI Taxonomy" id="2932254"/>
    <lineage>
        <taxon>Bacteria</taxon>
        <taxon>Pseudomonadati</taxon>
        <taxon>Bacteroidota</taxon>
        <taxon>Cytophagia</taxon>
        <taxon>Cytophagales</taxon>
        <taxon>Hymenobacteraceae</taxon>
        <taxon>Hymenobacter</taxon>
    </lineage>
</organism>
<name>A0ABY4GG56_9BACT</name>
<proteinExistence type="predicted"/>
<evidence type="ECO:0000313" key="2">
    <source>
        <dbReference type="EMBL" id="UOQ69294.1"/>
    </source>
</evidence>
<accession>A0ABY4GG56</accession>
<keyword evidence="3" id="KW-1185">Reference proteome</keyword>
<dbReference type="RefSeq" id="WP_245127049.1">
    <property type="nucleotide sequence ID" value="NZ_CP095065.1"/>
</dbReference>
<geneLocation type="plasmid" evidence="2 3">
    <name>unnamed4</name>
</geneLocation>
<sequence>MTRASVSAATGPVDFSNGLVLDSNEQNLGPVTVTRTAGLHAAGISYGTTVAAPGVSTGSAGGGSQPLSAPFRPP</sequence>
<keyword evidence="2" id="KW-0614">Plasmid</keyword>
<protein>
    <submittedName>
        <fullName evidence="2">Uncharacterized protein</fullName>
    </submittedName>
</protein>
<dbReference type="EMBL" id="CP095065">
    <property type="protein sequence ID" value="UOQ69294.1"/>
    <property type="molecule type" value="Genomic_DNA"/>
</dbReference>
<feature type="region of interest" description="Disordered" evidence="1">
    <location>
        <begin position="52"/>
        <end position="74"/>
    </location>
</feature>
<evidence type="ECO:0000313" key="3">
    <source>
        <dbReference type="Proteomes" id="UP000830401"/>
    </source>
</evidence>
<feature type="region of interest" description="Disordered" evidence="1">
    <location>
        <begin position="1"/>
        <end position="24"/>
    </location>
</feature>
<reference evidence="2" key="1">
    <citation type="submission" date="2022-04" db="EMBL/GenBank/DDBJ databases">
        <title>Hymenobacter sp. isolated from the air.</title>
        <authorList>
            <person name="Won M."/>
            <person name="Lee C.-M."/>
            <person name="Woen H.-Y."/>
            <person name="Kwon S.-W."/>
        </authorList>
    </citation>
    <scope>NUCLEOTIDE SEQUENCE</scope>
    <source>
        <strain evidence="2">5420S-77</strain>
        <plasmid evidence="2">unnamed4</plasmid>
    </source>
</reference>
<evidence type="ECO:0000256" key="1">
    <source>
        <dbReference type="SAM" id="MobiDB-lite"/>
    </source>
</evidence>